<sequence>MKDNYLVVTADVEDDGTIGLNGIVSARGFSGTSEAWFNVSQVIDLSEQLEHFAKTTENPPEIFGGNLDGEGSLINKLLSLRFYSLSNYRVGVQVEFADHPYTGCRTEEIACVKVDSSP</sequence>
<evidence type="ECO:0000313" key="2">
    <source>
        <dbReference type="Proteomes" id="UP001209730"/>
    </source>
</evidence>
<organism evidence="1 2">
    <name type="scientific">Microbulbifer thermotolerans</name>
    <dbReference type="NCBI Taxonomy" id="252514"/>
    <lineage>
        <taxon>Bacteria</taxon>
        <taxon>Pseudomonadati</taxon>
        <taxon>Pseudomonadota</taxon>
        <taxon>Gammaproteobacteria</taxon>
        <taxon>Cellvibrionales</taxon>
        <taxon>Microbulbiferaceae</taxon>
        <taxon>Microbulbifer</taxon>
    </lineage>
</organism>
<proteinExistence type="predicted"/>
<dbReference type="EMBL" id="JAPHQB010000071">
    <property type="protein sequence ID" value="MCX2803391.1"/>
    <property type="molecule type" value="Genomic_DNA"/>
</dbReference>
<protein>
    <submittedName>
        <fullName evidence="1">Uncharacterized protein</fullName>
    </submittedName>
</protein>
<dbReference type="RefSeq" id="WP_265964959.1">
    <property type="nucleotide sequence ID" value="NZ_JAPHQB010000071.1"/>
</dbReference>
<accession>A0AB35I323</accession>
<comment type="caution">
    <text evidence="1">The sequence shown here is derived from an EMBL/GenBank/DDBJ whole genome shotgun (WGS) entry which is preliminary data.</text>
</comment>
<name>A0AB35I323_MICTH</name>
<gene>
    <name evidence="1" type="ORF">OQJ68_16565</name>
</gene>
<evidence type="ECO:0000313" key="1">
    <source>
        <dbReference type="EMBL" id="MCX2803391.1"/>
    </source>
</evidence>
<reference evidence="1" key="1">
    <citation type="submission" date="2022-11" db="EMBL/GenBank/DDBJ databases">
        <title>Chitin-degrading and fungicidal potential of chitinolytic bacterial strains from marine environment of the Pacific Ocean regions.</title>
        <authorList>
            <person name="Pentekhina I."/>
            <person name="Nedashkovskaya O."/>
            <person name="Seitkalieva A."/>
            <person name="Podvolotskaya A."/>
            <person name="Tekutyeva L."/>
            <person name="Balabanova L."/>
        </authorList>
    </citation>
    <scope>NUCLEOTIDE SEQUENCE</scope>
    <source>
        <strain evidence="1">KMM 6838</strain>
    </source>
</reference>
<dbReference type="AlphaFoldDB" id="A0AB35I323"/>
<dbReference type="Proteomes" id="UP001209730">
    <property type="component" value="Unassembled WGS sequence"/>
</dbReference>